<feature type="domain" description="Mechanosensitive ion channel MscS" evidence="8">
    <location>
        <begin position="429"/>
        <end position="494"/>
    </location>
</feature>
<dbReference type="SUPFAM" id="SSF82861">
    <property type="entry name" value="Mechanosensitive channel protein MscS (YggB), transmembrane region"/>
    <property type="match status" value="1"/>
</dbReference>
<keyword evidence="3" id="KW-1003">Cell membrane</keyword>
<feature type="transmembrane region" description="Helical" evidence="7">
    <location>
        <begin position="383"/>
        <end position="406"/>
    </location>
</feature>
<reference evidence="9" key="1">
    <citation type="submission" date="2020-01" db="EMBL/GenBank/DDBJ databases">
        <authorList>
            <person name="Meier V. D."/>
            <person name="Meier V D."/>
        </authorList>
    </citation>
    <scope>NUCLEOTIDE SEQUENCE</scope>
    <source>
        <strain evidence="9">HLG_WM_MAG_04</strain>
    </source>
</reference>
<evidence type="ECO:0000256" key="6">
    <source>
        <dbReference type="ARBA" id="ARBA00023136"/>
    </source>
</evidence>
<evidence type="ECO:0000256" key="3">
    <source>
        <dbReference type="ARBA" id="ARBA00022475"/>
    </source>
</evidence>
<evidence type="ECO:0000256" key="5">
    <source>
        <dbReference type="ARBA" id="ARBA00022989"/>
    </source>
</evidence>
<dbReference type="PANTHER" id="PTHR30347:SF1">
    <property type="entry name" value="MECHANOSENSITIVE CHANNEL MSCK"/>
    <property type="match status" value="1"/>
</dbReference>
<dbReference type="AlphaFoldDB" id="A0A6S6TP29"/>
<keyword evidence="4 7" id="KW-0812">Transmembrane</keyword>
<organism evidence="9">
    <name type="scientific">uncultured Sulfurovum sp</name>
    <dbReference type="NCBI Taxonomy" id="269237"/>
    <lineage>
        <taxon>Bacteria</taxon>
        <taxon>Pseudomonadati</taxon>
        <taxon>Campylobacterota</taxon>
        <taxon>Epsilonproteobacteria</taxon>
        <taxon>Campylobacterales</taxon>
        <taxon>Sulfurovaceae</taxon>
        <taxon>Sulfurovum</taxon>
        <taxon>environmental samples</taxon>
    </lineage>
</organism>
<feature type="transmembrane region" description="Helical" evidence="7">
    <location>
        <begin position="340"/>
        <end position="362"/>
    </location>
</feature>
<keyword evidence="6 7" id="KW-0472">Membrane</keyword>
<dbReference type="Gene3D" id="1.10.287.1260">
    <property type="match status" value="1"/>
</dbReference>
<dbReference type="Pfam" id="PF00924">
    <property type="entry name" value="MS_channel_2nd"/>
    <property type="match status" value="1"/>
</dbReference>
<dbReference type="InterPro" id="IPR052702">
    <property type="entry name" value="MscS-like_channel"/>
</dbReference>
<evidence type="ECO:0000256" key="7">
    <source>
        <dbReference type="SAM" id="Phobius"/>
    </source>
</evidence>
<proteinExistence type="inferred from homology"/>
<dbReference type="PANTHER" id="PTHR30347">
    <property type="entry name" value="POTASSIUM CHANNEL RELATED"/>
    <property type="match status" value="1"/>
</dbReference>
<keyword evidence="5 7" id="KW-1133">Transmembrane helix</keyword>
<evidence type="ECO:0000256" key="4">
    <source>
        <dbReference type="ARBA" id="ARBA00022692"/>
    </source>
</evidence>
<comment type="subcellular location">
    <subcellularLocation>
        <location evidence="1">Cell membrane</location>
        <topology evidence="1">Multi-pass membrane protein</topology>
    </subcellularLocation>
</comment>
<accession>A0A6S6TP29</accession>
<dbReference type="InterPro" id="IPR011066">
    <property type="entry name" value="MscS_channel_C_sf"/>
</dbReference>
<dbReference type="EMBL" id="CACVAX010000052">
    <property type="protein sequence ID" value="CAA6818420.1"/>
    <property type="molecule type" value="Genomic_DNA"/>
</dbReference>
<sequence length="618" mass="71388">MKIILFLIFTLNIFYAAEVNSTLYEGDRTALSIYYAQMKQEIEQTIIMDEAQNERLQNEKILLSKLQELIQYQAKPFILENTFNGKKEISIEDFLKLFNNIAKISTKKETTKENQLMVQDKLAFLKNRIENILESKKENLKLYQLQFAYYKLLQRKNKALLEKASISIESGTNLLYTHLYKVKFNSNSYLLELETLDEALKEMDTKFIALNLAKEREALSSETISTQLKLKLENNIKHKNKYLKKSFDTLLLLAFYEYQEKNIDLFLEKKKLMKNTLNKLLKKDNGLYKAKYLLIKELANQQLNATDYFMLTIKETFQTLYSTLNTYLNEPLFVYDEKPILAINIFKALIIFLVGFVIAKIYHRQFIKLHNRRKDISTVLIKVIANLGFSIIFLISLFMAITSMGLSLANLAVIAGALSIGVGFALRSVVANYIAGILIMSEKNIKIGHFIRVDDLRAGKVLDIGLRATVIRTIDNTHIIIPNSDLTDKSVLNLAFEDKIRRIYVPFKIPYGSDIKMVRSLIIDAVMSSDIKLLRDVYGKKPNVWMRNLGESFIELDLFVWVEGYRPSSKSNLLILIHETLLKNNIQMPYPQLDLHLKKTKSSAILDKNILGSAIRKL</sequence>
<feature type="transmembrane region" description="Helical" evidence="7">
    <location>
        <begin position="412"/>
        <end position="439"/>
    </location>
</feature>
<dbReference type="InterPro" id="IPR023408">
    <property type="entry name" value="MscS_beta-dom_sf"/>
</dbReference>
<gene>
    <name evidence="9" type="ORF">HELGO_WM8514</name>
</gene>
<evidence type="ECO:0000256" key="1">
    <source>
        <dbReference type="ARBA" id="ARBA00004651"/>
    </source>
</evidence>
<dbReference type="SUPFAM" id="SSF82689">
    <property type="entry name" value="Mechanosensitive channel protein MscS (YggB), C-terminal domain"/>
    <property type="match status" value="1"/>
</dbReference>
<evidence type="ECO:0000313" key="9">
    <source>
        <dbReference type="EMBL" id="CAA6818420.1"/>
    </source>
</evidence>
<dbReference type="GO" id="GO:0008381">
    <property type="term" value="F:mechanosensitive monoatomic ion channel activity"/>
    <property type="evidence" value="ECO:0007669"/>
    <property type="project" value="UniProtKB-ARBA"/>
</dbReference>
<evidence type="ECO:0000259" key="8">
    <source>
        <dbReference type="Pfam" id="PF00924"/>
    </source>
</evidence>
<dbReference type="InterPro" id="IPR006685">
    <property type="entry name" value="MscS_channel_2nd"/>
</dbReference>
<name>A0A6S6TP29_9BACT</name>
<dbReference type="Gene3D" id="2.30.30.60">
    <property type="match status" value="1"/>
</dbReference>
<dbReference type="InterPro" id="IPR011014">
    <property type="entry name" value="MscS_channel_TM-2"/>
</dbReference>
<comment type="similarity">
    <text evidence="2">Belongs to the MscS (TC 1.A.23) family.</text>
</comment>
<evidence type="ECO:0000256" key="2">
    <source>
        <dbReference type="ARBA" id="ARBA00008017"/>
    </source>
</evidence>
<protein>
    <recommendedName>
        <fullName evidence="8">Mechanosensitive ion channel MscS domain-containing protein</fullName>
    </recommendedName>
</protein>
<dbReference type="Gene3D" id="3.30.70.100">
    <property type="match status" value="1"/>
</dbReference>
<dbReference type="GO" id="GO:0005886">
    <property type="term" value="C:plasma membrane"/>
    <property type="evidence" value="ECO:0007669"/>
    <property type="project" value="UniProtKB-SubCell"/>
</dbReference>
<dbReference type="SUPFAM" id="SSF50182">
    <property type="entry name" value="Sm-like ribonucleoproteins"/>
    <property type="match status" value="1"/>
</dbReference>
<dbReference type="InterPro" id="IPR010920">
    <property type="entry name" value="LSM_dom_sf"/>
</dbReference>